<keyword evidence="1" id="KW-0732">Signal</keyword>
<feature type="signal peptide" evidence="1">
    <location>
        <begin position="1"/>
        <end position="22"/>
    </location>
</feature>
<dbReference type="EMBL" id="JACIJE010000001">
    <property type="protein sequence ID" value="MBB5688502.1"/>
    <property type="molecule type" value="Genomic_DNA"/>
</dbReference>
<dbReference type="Proteomes" id="UP000562254">
    <property type="component" value="Unassembled WGS sequence"/>
</dbReference>
<evidence type="ECO:0000256" key="1">
    <source>
        <dbReference type="SAM" id="SignalP"/>
    </source>
</evidence>
<organism evidence="2 3">
    <name type="scientific">Neoroseomonas alkaliterrae</name>
    <dbReference type="NCBI Taxonomy" id="1452450"/>
    <lineage>
        <taxon>Bacteria</taxon>
        <taxon>Pseudomonadati</taxon>
        <taxon>Pseudomonadota</taxon>
        <taxon>Alphaproteobacteria</taxon>
        <taxon>Acetobacterales</taxon>
        <taxon>Acetobacteraceae</taxon>
        <taxon>Neoroseomonas</taxon>
    </lineage>
</organism>
<evidence type="ECO:0000313" key="2">
    <source>
        <dbReference type="EMBL" id="MBB5688502.1"/>
    </source>
</evidence>
<gene>
    <name evidence="2" type="ORF">FHS88_000612</name>
</gene>
<reference evidence="2 3" key="1">
    <citation type="submission" date="2020-08" db="EMBL/GenBank/DDBJ databases">
        <title>Genomic Encyclopedia of Type Strains, Phase IV (KMG-IV): sequencing the most valuable type-strain genomes for metagenomic binning, comparative biology and taxonomic classification.</title>
        <authorList>
            <person name="Goeker M."/>
        </authorList>
    </citation>
    <scope>NUCLEOTIDE SEQUENCE [LARGE SCALE GENOMIC DNA]</scope>
    <source>
        <strain evidence="2 3">DSM 25895</strain>
    </source>
</reference>
<keyword evidence="3" id="KW-1185">Reference proteome</keyword>
<evidence type="ECO:0000313" key="3">
    <source>
        <dbReference type="Proteomes" id="UP000562254"/>
    </source>
</evidence>
<comment type="caution">
    <text evidence="2">The sequence shown here is derived from an EMBL/GenBank/DDBJ whole genome shotgun (WGS) entry which is preliminary data.</text>
</comment>
<proteinExistence type="predicted"/>
<protein>
    <submittedName>
        <fullName evidence="2">Uncharacterized protein</fullName>
    </submittedName>
</protein>
<accession>A0A840Y1J0</accession>
<name>A0A840Y1J0_9PROT</name>
<dbReference type="AlphaFoldDB" id="A0A840Y1J0"/>
<feature type="chain" id="PRO_5032754230" evidence="1">
    <location>
        <begin position="23"/>
        <end position="271"/>
    </location>
</feature>
<sequence>MRLPRAWLFGLGLLLPLADARAEETAALVRRAPALDLGGPVAAMDAPVTLGGAGWGPFRRMCVDRRAAARDDRPGPLTSASCLDVVEADEQAGGVWRLTLRIEPRAGRHPVSFTLTRDGRGQVGEAELHIPPELDRPPPEVAAHLAQVLRTAVAANAMERTEVRPAAVFIMPLPLEGVAPDIRYLEGERGLACTPRGLATINGREALVASCAGRARFDQAPGTTTVGLGGHFAIDTGTGMVVRHSYATHIVTARPGQEPLVQRGFSAQRLE</sequence>
<dbReference type="RefSeq" id="WP_184481149.1">
    <property type="nucleotide sequence ID" value="NZ_JAAEDJ010000292.1"/>
</dbReference>